<evidence type="ECO:0000256" key="1">
    <source>
        <dbReference type="ARBA" id="ARBA00009437"/>
    </source>
</evidence>
<proteinExistence type="inferred from homology"/>
<keyword evidence="7" id="KW-1185">Reference proteome</keyword>
<dbReference type="Gene3D" id="3.40.190.10">
    <property type="entry name" value="Periplasmic binding protein-like II"/>
    <property type="match status" value="2"/>
</dbReference>
<keyword evidence="2" id="KW-0805">Transcription regulation</keyword>
<evidence type="ECO:0000256" key="2">
    <source>
        <dbReference type="ARBA" id="ARBA00023015"/>
    </source>
</evidence>
<dbReference type="RefSeq" id="WP_281905935.1">
    <property type="nucleotide sequence ID" value="NZ_BSDI01000090.1"/>
</dbReference>
<dbReference type="PANTHER" id="PTHR30346">
    <property type="entry name" value="TRANSCRIPTIONAL DUAL REGULATOR HCAR-RELATED"/>
    <property type="match status" value="1"/>
</dbReference>
<accession>A0ABQ5RAH8</accession>
<dbReference type="InterPro" id="IPR005119">
    <property type="entry name" value="LysR_subst-bd"/>
</dbReference>
<evidence type="ECO:0000259" key="5">
    <source>
        <dbReference type="Pfam" id="PF03466"/>
    </source>
</evidence>
<dbReference type="PANTHER" id="PTHR30346:SF0">
    <property type="entry name" value="HCA OPERON TRANSCRIPTIONAL ACTIVATOR HCAR"/>
    <property type="match status" value="1"/>
</dbReference>
<evidence type="ECO:0000256" key="3">
    <source>
        <dbReference type="ARBA" id="ARBA00023125"/>
    </source>
</evidence>
<evidence type="ECO:0000313" key="7">
    <source>
        <dbReference type="Proteomes" id="UP001144280"/>
    </source>
</evidence>
<organism evidence="6 7">
    <name type="scientific">Phytohabitans aurantiacus</name>
    <dbReference type="NCBI Taxonomy" id="3016789"/>
    <lineage>
        <taxon>Bacteria</taxon>
        <taxon>Bacillati</taxon>
        <taxon>Actinomycetota</taxon>
        <taxon>Actinomycetes</taxon>
        <taxon>Micromonosporales</taxon>
        <taxon>Micromonosporaceae</taxon>
    </lineage>
</organism>
<dbReference type="Proteomes" id="UP001144280">
    <property type="component" value="Unassembled WGS sequence"/>
</dbReference>
<feature type="domain" description="LysR substrate-binding" evidence="5">
    <location>
        <begin position="6"/>
        <end position="163"/>
    </location>
</feature>
<protein>
    <recommendedName>
        <fullName evidence="5">LysR substrate-binding domain-containing protein</fullName>
    </recommendedName>
</protein>
<name>A0ABQ5RAH8_9ACTN</name>
<keyword evidence="3" id="KW-0238">DNA-binding</keyword>
<comment type="similarity">
    <text evidence="1">Belongs to the LysR transcriptional regulatory family.</text>
</comment>
<sequence>MHFSDPFGALRAGEVDLQTCWLPVREPDLTVGPVVITDPLLLMLSTSHPLADRPSVSLEDLGDCVVPQVGPATPSYWEEAVHPFHTPSGRPIPRGPTVTTFQEIQAVVAANQAVCVVFAEAYRYYQRPGITYRPIHDAPQGQWALIWRNAPENTFVQAFTQAAHDIHSPR</sequence>
<gene>
    <name evidence="6" type="ORF">Pa4123_88560</name>
</gene>
<dbReference type="SUPFAM" id="SSF53850">
    <property type="entry name" value="Periplasmic binding protein-like II"/>
    <property type="match status" value="1"/>
</dbReference>
<keyword evidence="4" id="KW-0804">Transcription</keyword>
<evidence type="ECO:0000313" key="6">
    <source>
        <dbReference type="EMBL" id="GLI03578.1"/>
    </source>
</evidence>
<evidence type="ECO:0000256" key="4">
    <source>
        <dbReference type="ARBA" id="ARBA00023163"/>
    </source>
</evidence>
<reference evidence="6" key="1">
    <citation type="submission" date="2022-12" db="EMBL/GenBank/DDBJ databases">
        <title>New Phytohabitans aurantiacus sp. RD004123 nov., an actinomycete isolated from soil.</title>
        <authorList>
            <person name="Triningsih D.W."/>
            <person name="Harunari E."/>
            <person name="Igarashi Y."/>
        </authorList>
    </citation>
    <scope>NUCLEOTIDE SEQUENCE</scope>
    <source>
        <strain evidence="6">RD004123</strain>
    </source>
</reference>
<dbReference type="Pfam" id="PF03466">
    <property type="entry name" value="LysR_substrate"/>
    <property type="match status" value="1"/>
</dbReference>
<comment type="caution">
    <text evidence="6">The sequence shown here is derived from an EMBL/GenBank/DDBJ whole genome shotgun (WGS) entry which is preliminary data.</text>
</comment>
<dbReference type="EMBL" id="BSDI01000090">
    <property type="protein sequence ID" value="GLI03578.1"/>
    <property type="molecule type" value="Genomic_DNA"/>
</dbReference>